<organism evidence="3 4">
    <name type="scientific">Parastrongyloides trichosuri</name>
    <name type="common">Possum-specific nematode worm</name>
    <dbReference type="NCBI Taxonomy" id="131310"/>
    <lineage>
        <taxon>Eukaryota</taxon>
        <taxon>Metazoa</taxon>
        <taxon>Ecdysozoa</taxon>
        <taxon>Nematoda</taxon>
        <taxon>Chromadorea</taxon>
        <taxon>Rhabditida</taxon>
        <taxon>Tylenchina</taxon>
        <taxon>Panagrolaimomorpha</taxon>
        <taxon>Strongyloidoidea</taxon>
        <taxon>Strongyloididae</taxon>
        <taxon>Parastrongyloides</taxon>
    </lineage>
</organism>
<name>A0A0N4ZSJ2_PARTI</name>
<dbReference type="WBParaSite" id="PTRK_0001147300.1">
    <property type="protein sequence ID" value="PTRK_0001147300.1"/>
    <property type="gene ID" value="PTRK_0001147300"/>
</dbReference>
<feature type="region of interest" description="Disordered" evidence="1">
    <location>
        <begin position="69"/>
        <end position="98"/>
    </location>
</feature>
<dbReference type="Proteomes" id="UP000038045">
    <property type="component" value="Unplaced"/>
</dbReference>
<accession>A0A0N4ZSJ2</accession>
<dbReference type="AlphaFoldDB" id="A0A0N4ZSJ2"/>
<feature type="region of interest" description="Disordered" evidence="1">
    <location>
        <begin position="23"/>
        <end position="56"/>
    </location>
</feature>
<evidence type="ECO:0000313" key="3">
    <source>
        <dbReference type="Proteomes" id="UP000038045"/>
    </source>
</evidence>
<evidence type="ECO:0000313" key="4">
    <source>
        <dbReference type="WBParaSite" id="PTRK_0001147300.1"/>
    </source>
</evidence>
<evidence type="ECO:0000256" key="2">
    <source>
        <dbReference type="SAM" id="SignalP"/>
    </source>
</evidence>
<protein>
    <submittedName>
        <fullName evidence="4">Uncharacterized protein</fullName>
    </submittedName>
</protein>
<feature type="chain" id="PRO_5005892160" evidence="2">
    <location>
        <begin position="18"/>
        <end position="270"/>
    </location>
</feature>
<feature type="signal peptide" evidence="2">
    <location>
        <begin position="1"/>
        <end position="17"/>
    </location>
</feature>
<feature type="compositionally biased region" description="Basic and acidic residues" evidence="1">
    <location>
        <begin position="44"/>
        <end position="54"/>
    </location>
</feature>
<sequence length="270" mass="30019">MLLYIVLIATFIFTVQSCSPKKKKKLIGGEGGNNVLLNKTPTNKKIDDNKESNSIRKKKSVLNKSKLKSNFDGKKITTKEDNKKNINGRTEKTEKRKDSTNLIEHTAADFSAIPEDSTQIPNIAESESSKKLKKVPSSFKSLKKNQKVEDKDNNVNATPREAAASVKGTENNKKNNKKTLSECTNSLMGKSVATPNVNIPITNNYSCKTQVEDNTTDKGEGDIDKEYLNNKKKVNIDFDPSKINKDDVFNVGTFKVHKGCDIWACNSISK</sequence>
<keyword evidence="2" id="KW-0732">Signal</keyword>
<reference evidence="4" key="1">
    <citation type="submission" date="2017-02" db="UniProtKB">
        <authorList>
            <consortium name="WormBaseParasite"/>
        </authorList>
    </citation>
    <scope>IDENTIFICATION</scope>
</reference>
<feature type="region of interest" description="Disordered" evidence="1">
    <location>
        <begin position="123"/>
        <end position="177"/>
    </location>
</feature>
<proteinExistence type="predicted"/>
<evidence type="ECO:0000256" key="1">
    <source>
        <dbReference type="SAM" id="MobiDB-lite"/>
    </source>
</evidence>
<keyword evidence="3" id="KW-1185">Reference proteome</keyword>